<dbReference type="Gene3D" id="3.40.50.2000">
    <property type="entry name" value="Glycogen Phosphorylase B"/>
    <property type="match status" value="2"/>
</dbReference>
<keyword evidence="2 5" id="KW-0808">Transferase</keyword>
<gene>
    <name evidence="5" type="ORF">KGQ19_46200</name>
</gene>
<protein>
    <submittedName>
        <fullName evidence="5">Glycosyltransferase</fullName>
        <ecNumber evidence="5">2.4.-.-</ecNumber>
    </submittedName>
</protein>
<keyword evidence="1 5" id="KW-0328">Glycosyltransferase</keyword>
<evidence type="ECO:0000313" key="6">
    <source>
        <dbReference type="Proteomes" id="UP000730482"/>
    </source>
</evidence>
<proteinExistence type="predicted"/>
<evidence type="ECO:0000256" key="3">
    <source>
        <dbReference type="SAM" id="MobiDB-lite"/>
    </source>
</evidence>
<dbReference type="PANTHER" id="PTHR12526">
    <property type="entry name" value="GLYCOSYLTRANSFERASE"/>
    <property type="match status" value="1"/>
</dbReference>
<dbReference type="PANTHER" id="PTHR12526:SF636">
    <property type="entry name" value="BLL3647 PROTEIN"/>
    <property type="match status" value="1"/>
</dbReference>
<evidence type="ECO:0000256" key="2">
    <source>
        <dbReference type="ARBA" id="ARBA00022679"/>
    </source>
</evidence>
<comment type="caution">
    <text evidence="5">The sequence shown here is derived from an EMBL/GenBank/DDBJ whole genome shotgun (WGS) entry which is preliminary data.</text>
</comment>
<evidence type="ECO:0000313" key="5">
    <source>
        <dbReference type="EMBL" id="MBS2554271.1"/>
    </source>
</evidence>
<dbReference type="Pfam" id="PF13692">
    <property type="entry name" value="Glyco_trans_1_4"/>
    <property type="match status" value="1"/>
</dbReference>
<evidence type="ECO:0000259" key="4">
    <source>
        <dbReference type="Pfam" id="PF13579"/>
    </source>
</evidence>
<feature type="region of interest" description="Disordered" evidence="3">
    <location>
        <begin position="1"/>
        <end position="27"/>
    </location>
</feature>
<dbReference type="EC" id="2.4.-.-" evidence="5"/>
<dbReference type="Proteomes" id="UP000730482">
    <property type="component" value="Unassembled WGS sequence"/>
</dbReference>
<feature type="compositionally biased region" description="Low complexity" evidence="3">
    <location>
        <begin position="1"/>
        <end position="26"/>
    </location>
</feature>
<dbReference type="SUPFAM" id="SSF53756">
    <property type="entry name" value="UDP-Glycosyltransferase/glycogen phosphorylase"/>
    <property type="match status" value="1"/>
</dbReference>
<reference evidence="5 6" key="1">
    <citation type="submission" date="2020-02" db="EMBL/GenBank/DDBJ databases">
        <title>Acidophilic actinobacteria isolated from forest soil.</title>
        <authorList>
            <person name="Golinska P."/>
        </authorList>
    </citation>
    <scope>NUCLEOTIDE SEQUENCE [LARGE SCALE GENOMIC DNA]</scope>
    <source>
        <strain evidence="5 6">NL8</strain>
    </source>
</reference>
<dbReference type="Pfam" id="PF13579">
    <property type="entry name" value="Glyco_trans_4_4"/>
    <property type="match status" value="1"/>
</dbReference>
<organism evidence="5 6">
    <name type="scientific">Catenulispora pinistramenti</name>
    <dbReference type="NCBI Taxonomy" id="2705254"/>
    <lineage>
        <taxon>Bacteria</taxon>
        <taxon>Bacillati</taxon>
        <taxon>Actinomycetota</taxon>
        <taxon>Actinomycetes</taxon>
        <taxon>Catenulisporales</taxon>
        <taxon>Catenulisporaceae</taxon>
        <taxon>Catenulispora</taxon>
    </lineage>
</organism>
<dbReference type="EMBL" id="JAAFYZ010000345">
    <property type="protein sequence ID" value="MBS2554271.1"/>
    <property type="molecule type" value="Genomic_DNA"/>
</dbReference>
<keyword evidence="6" id="KW-1185">Reference proteome</keyword>
<dbReference type="GO" id="GO:0016757">
    <property type="term" value="F:glycosyltransferase activity"/>
    <property type="evidence" value="ECO:0007669"/>
    <property type="project" value="UniProtKB-KW"/>
</dbReference>
<evidence type="ECO:0000256" key="1">
    <source>
        <dbReference type="ARBA" id="ARBA00022676"/>
    </source>
</evidence>
<name>A0ABS5L7G6_9ACTN</name>
<feature type="domain" description="Glycosyltransferase subfamily 4-like N-terminal" evidence="4">
    <location>
        <begin position="74"/>
        <end position="158"/>
    </location>
</feature>
<accession>A0ABS5L7G6</accession>
<sequence length="364" mass="37571">MSSANRDNAANRNDAANRDNAANRENAAGDHPLRILLVRPESTGGIGVHVDSLTRALREAGHDVRTLIATGTGAIPAIRHAARQSRADVVHAHGLRVGAAACLATRKRTVVTLHNAPTGRAGEVLLRLIAQRADAVLAASHELLESATGHGARNAQFAPVVAPPLPAPTRPAAEVRAELKSALGLAPDDQQGIALAVGRLAPQKDYDTLLKALILVQERHGAVPPVAIAGEGPQRTALQAVIDAHALPVALLGHRTDVADLLRAIDTFVMCSTWEARPLALQEALRAGVPRVIATDVGGVAEVTAGRLPLIPAGDPEALARALLAAPAAPTAGWDALWPGPEDELAAVLAAYSAGCSPGPPNRS</sequence>
<dbReference type="InterPro" id="IPR028098">
    <property type="entry name" value="Glyco_trans_4-like_N"/>
</dbReference>
<dbReference type="RefSeq" id="WP_212021571.1">
    <property type="nucleotide sequence ID" value="NZ_JAAFYZ010000345.1"/>
</dbReference>